<proteinExistence type="predicted"/>
<organism evidence="2 3">
    <name type="scientific">Williamsia marianensis</name>
    <dbReference type="NCBI Taxonomy" id="85044"/>
    <lineage>
        <taxon>Bacteria</taxon>
        <taxon>Bacillati</taxon>
        <taxon>Actinomycetota</taxon>
        <taxon>Actinomycetes</taxon>
        <taxon>Mycobacteriales</taxon>
        <taxon>Nocardiaceae</taxon>
        <taxon>Williamsia</taxon>
    </lineage>
</organism>
<comment type="caution">
    <text evidence="2">The sequence shown here is derived from an EMBL/GenBank/DDBJ whole genome shotgun (WGS) entry which is preliminary data.</text>
</comment>
<evidence type="ECO:0000313" key="2">
    <source>
        <dbReference type="EMBL" id="MDV7135532.1"/>
    </source>
</evidence>
<gene>
    <name evidence="2" type="ORF">R4198_17670</name>
</gene>
<protein>
    <recommendedName>
        <fullName evidence="4">Tat pathway signal protein</fullName>
    </recommendedName>
</protein>
<evidence type="ECO:0000313" key="3">
    <source>
        <dbReference type="Proteomes" id="UP001185792"/>
    </source>
</evidence>
<dbReference type="EMBL" id="JAWLUM010000003">
    <property type="protein sequence ID" value="MDV7135532.1"/>
    <property type="molecule type" value="Genomic_DNA"/>
</dbReference>
<dbReference type="RefSeq" id="WP_317713944.1">
    <property type="nucleotide sequence ID" value="NZ_JAWLUM010000003.1"/>
</dbReference>
<dbReference type="Proteomes" id="UP001185792">
    <property type="component" value="Unassembled WGS sequence"/>
</dbReference>
<reference evidence="2 3" key="1">
    <citation type="submission" date="2023-10" db="EMBL/GenBank/DDBJ databases">
        <title>Development of a sustainable strategy for remediation of hydrocarbon-contaminated territories based on the waste exchange concept.</title>
        <authorList>
            <person name="Krivoruchko A."/>
        </authorList>
    </citation>
    <scope>NUCLEOTIDE SEQUENCE [LARGE SCALE GENOMIC DNA]</scope>
    <source>
        <strain evidence="2 3">IEGM 1236</strain>
    </source>
</reference>
<feature type="region of interest" description="Disordered" evidence="1">
    <location>
        <begin position="114"/>
        <end position="138"/>
    </location>
</feature>
<dbReference type="InterPro" id="IPR006311">
    <property type="entry name" value="TAT_signal"/>
</dbReference>
<keyword evidence="3" id="KW-1185">Reference proteome</keyword>
<dbReference type="PROSITE" id="PS51318">
    <property type="entry name" value="TAT"/>
    <property type="match status" value="1"/>
</dbReference>
<evidence type="ECO:0000256" key="1">
    <source>
        <dbReference type="SAM" id="MobiDB-lite"/>
    </source>
</evidence>
<name>A0ABU4EWA8_WILMA</name>
<evidence type="ECO:0008006" key="4">
    <source>
        <dbReference type="Google" id="ProtNLM"/>
    </source>
</evidence>
<sequence length="185" mass="18545">MTVSDVRNSMDLVRSVEPSGSTSWSPTRRVFLRSTVVLSAGAAAVATVAACGDSAEVTAKQKLADQLLPQVASANADATAATAAVATNPDRAAALTVIAQERSTHARALTDEITRLDSGRADSASSSAAPSPSPPAPLTIDQLRAQLTASARSAGDLAVQTQGYVAGLLGSISAGTTTAVAVQLS</sequence>
<accession>A0ABU4EWA8</accession>